<dbReference type="GO" id="GO:0032259">
    <property type="term" value="P:methylation"/>
    <property type="evidence" value="ECO:0007669"/>
    <property type="project" value="UniProtKB-KW"/>
</dbReference>
<dbReference type="CDD" id="cd02440">
    <property type="entry name" value="AdoMet_MTases"/>
    <property type="match status" value="1"/>
</dbReference>
<dbReference type="SUPFAM" id="SSF53335">
    <property type="entry name" value="S-adenosyl-L-methionine-dependent methyltransferases"/>
    <property type="match status" value="1"/>
</dbReference>
<evidence type="ECO:0000259" key="4">
    <source>
        <dbReference type="Pfam" id="PF08241"/>
    </source>
</evidence>
<keyword evidence="3" id="KW-0949">S-adenosyl-L-methionine</keyword>
<keyword evidence="2" id="KW-0808">Transferase</keyword>
<dbReference type="Pfam" id="PF08241">
    <property type="entry name" value="Methyltransf_11"/>
    <property type="match status" value="1"/>
</dbReference>
<gene>
    <name evidence="5" type="ORF">CUN49_08720</name>
</gene>
<organism evidence="5 6">
    <name type="scientific">Candidatus Thermofonsia Clade 1 bacterium</name>
    <dbReference type="NCBI Taxonomy" id="2364210"/>
    <lineage>
        <taxon>Bacteria</taxon>
        <taxon>Bacillati</taxon>
        <taxon>Chloroflexota</taxon>
        <taxon>Candidatus Thermofontia</taxon>
        <taxon>Candidatus Thermofonsia Clade 1</taxon>
    </lineage>
</organism>
<proteinExistence type="predicted"/>
<reference evidence="5 6" key="1">
    <citation type="submission" date="2017-11" db="EMBL/GenBank/DDBJ databases">
        <title>Evolution of Phototrophy in the Chloroflexi Phylum Driven by Horizontal Gene Transfer.</title>
        <authorList>
            <person name="Ward L.M."/>
            <person name="Hemp J."/>
            <person name="Shih P.M."/>
            <person name="Mcglynn S.E."/>
            <person name="Fischer W."/>
        </authorList>
    </citation>
    <scope>NUCLEOTIDE SEQUENCE [LARGE SCALE GENOMIC DNA]</scope>
    <source>
        <strain evidence="5">JP3_13</strain>
    </source>
</reference>
<name>A0A2M8PE29_9CHLR</name>
<dbReference type="AlphaFoldDB" id="A0A2M8PE29"/>
<feature type="domain" description="Methyltransferase type 11" evidence="4">
    <location>
        <begin position="66"/>
        <end position="163"/>
    </location>
</feature>
<dbReference type="EMBL" id="PGTM01000109">
    <property type="protein sequence ID" value="PJF35807.1"/>
    <property type="molecule type" value="Genomic_DNA"/>
</dbReference>
<sequence>MSEQSNVDYQALIAAEGAAWGNAARSLAAKWRPDWQDMRHMRHYAIQDGRYLEKLFALVQPGWRVLEIGCSSGVISLEMARRGAHVEGIDVSAEALKIAQDYAAEHPPRGSLQYRLADVNCDPLPESYYDLIVALGVLHHLTDVRAALERIHTALKPNGLLYVSDFLETPTVNALIVGAFTLLLPAEISYRDKIRHLLRLRTRAIERMKASMETRGFSPFEGSGRHQNSLEAVHERFHVEWVHIHNAFVRPVTANLAMPERLAVLIGRLLLPFDELAVRLRLLQGLCYKLLARRA</sequence>
<comment type="caution">
    <text evidence="5">The sequence shown here is derived from an EMBL/GenBank/DDBJ whole genome shotgun (WGS) entry which is preliminary data.</text>
</comment>
<dbReference type="Proteomes" id="UP000229681">
    <property type="component" value="Unassembled WGS sequence"/>
</dbReference>
<evidence type="ECO:0000256" key="2">
    <source>
        <dbReference type="ARBA" id="ARBA00022679"/>
    </source>
</evidence>
<protein>
    <recommendedName>
        <fullName evidence="4">Methyltransferase type 11 domain-containing protein</fullName>
    </recommendedName>
</protein>
<dbReference type="InterPro" id="IPR013216">
    <property type="entry name" value="Methyltransf_11"/>
</dbReference>
<keyword evidence="1" id="KW-0489">Methyltransferase</keyword>
<dbReference type="InterPro" id="IPR029063">
    <property type="entry name" value="SAM-dependent_MTases_sf"/>
</dbReference>
<dbReference type="PANTHER" id="PTHR43464">
    <property type="entry name" value="METHYLTRANSFERASE"/>
    <property type="match status" value="1"/>
</dbReference>
<evidence type="ECO:0000256" key="3">
    <source>
        <dbReference type="ARBA" id="ARBA00022691"/>
    </source>
</evidence>
<dbReference type="Gene3D" id="3.40.50.150">
    <property type="entry name" value="Vaccinia Virus protein VP39"/>
    <property type="match status" value="1"/>
</dbReference>
<evidence type="ECO:0000256" key="1">
    <source>
        <dbReference type="ARBA" id="ARBA00022603"/>
    </source>
</evidence>
<evidence type="ECO:0000313" key="5">
    <source>
        <dbReference type="EMBL" id="PJF35807.1"/>
    </source>
</evidence>
<dbReference type="PANTHER" id="PTHR43464:SF19">
    <property type="entry name" value="UBIQUINONE BIOSYNTHESIS O-METHYLTRANSFERASE, MITOCHONDRIAL"/>
    <property type="match status" value="1"/>
</dbReference>
<dbReference type="GO" id="GO:0008168">
    <property type="term" value="F:methyltransferase activity"/>
    <property type="evidence" value="ECO:0007669"/>
    <property type="project" value="UniProtKB-KW"/>
</dbReference>
<accession>A0A2M8PE29</accession>
<evidence type="ECO:0000313" key="6">
    <source>
        <dbReference type="Proteomes" id="UP000229681"/>
    </source>
</evidence>